<feature type="region of interest" description="Disordered" evidence="1">
    <location>
        <begin position="214"/>
        <end position="241"/>
    </location>
</feature>
<feature type="compositionally biased region" description="Basic and acidic residues" evidence="1">
    <location>
        <begin position="8"/>
        <end position="34"/>
    </location>
</feature>
<dbReference type="EMBL" id="LT882696">
    <property type="protein sequence ID" value="SMY30608.1"/>
    <property type="molecule type" value="Genomic_DNA"/>
</dbReference>
<feature type="compositionally biased region" description="Polar residues" evidence="1">
    <location>
        <begin position="73"/>
        <end position="87"/>
    </location>
</feature>
<evidence type="ECO:0000313" key="3">
    <source>
        <dbReference type="Proteomes" id="UP000215453"/>
    </source>
</evidence>
<protein>
    <submittedName>
        <fullName evidence="2">Uncharacterized protein</fullName>
    </submittedName>
</protein>
<feature type="compositionally biased region" description="Basic residues" evidence="1">
    <location>
        <begin position="109"/>
        <end position="130"/>
    </location>
</feature>
<organism evidence="2 3">
    <name type="scientific">Zymoseptoria tritici ST99CH_1A5</name>
    <dbReference type="NCBI Taxonomy" id="1276529"/>
    <lineage>
        <taxon>Eukaryota</taxon>
        <taxon>Fungi</taxon>
        <taxon>Dikarya</taxon>
        <taxon>Ascomycota</taxon>
        <taxon>Pezizomycotina</taxon>
        <taxon>Dothideomycetes</taxon>
        <taxon>Dothideomycetidae</taxon>
        <taxon>Mycosphaerellales</taxon>
        <taxon>Mycosphaerellaceae</taxon>
        <taxon>Zymoseptoria</taxon>
    </lineage>
</organism>
<evidence type="ECO:0000256" key="1">
    <source>
        <dbReference type="SAM" id="MobiDB-lite"/>
    </source>
</evidence>
<gene>
    <name evidence="2" type="ORF">ZT1A5_G12063</name>
</gene>
<feature type="compositionally biased region" description="Gly residues" evidence="1">
    <location>
        <begin position="218"/>
        <end position="236"/>
    </location>
</feature>
<proteinExistence type="predicted"/>
<sequence length="305" mass="33750">MRKTRRSFLRDPAGDDDKQHHVADSHHAESHPDDTFPTTPTKDTHSDDDSNCDHDPESSVAKDAEQEEKEDTLQTNAGIVAHTSPTSPDMAMLFPDHRAPRAGKLNMFGRRRLGRGAVGGKRHTIARNRAAKNTLPSTSTAEDLTRSSGKRAWPEADESASSSPARTPPSRKKSRDSPMSPPPSSPSPPKDAPLFFNFAESGWITEEEKRYWDSGWNNGKGTGNGKAKGTGKGTGKGKGKAQQVSYIKSVLHVRTRKGTRKDSRICKQYYVFWKPTREPQDNFKDNADFALWLRSEDAVRIGDGL</sequence>
<name>A0A1Y6M4A7_ZYMTR</name>
<feature type="region of interest" description="Disordered" evidence="1">
    <location>
        <begin position="1"/>
        <end position="195"/>
    </location>
</feature>
<reference evidence="2 3" key="1">
    <citation type="submission" date="2016-10" db="EMBL/GenBank/DDBJ databases">
        <authorList>
            <person name="Varghese N."/>
        </authorList>
    </citation>
    <scope>NUCLEOTIDE SEQUENCE [LARGE SCALE GENOMIC DNA]</scope>
</reference>
<feature type="compositionally biased region" description="Basic and acidic residues" evidence="1">
    <location>
        <begin position="42"/>
        <end position="64"/>
    </location>
</feature>
<dbReference type="AlphaFoldDB" id="A0A1Y6M4A7"/>
<accession>A0A1Y6M4A7</accession>
<feature type="compositionally biased region" description="Pro residues" evidence="1">
    <location>
        <begin position="179"/>
        <end position="191"/>
    </location>
</feature>
<dbReference type="Proteomes" id="UP000215453">
    <property type="component" value="Chromosome 21"/>
</dbReference>
<evidence type="ECO:0000313" key="2">
    <source>
        <dbReference type="EMBL" id="SMY30608.1"/>
    </source>
</evidence>